<name>A0A9D4T6Z5_RHISA</name>
<feature type="compositionally biased region" description="Low complexity" evidence="1">
    <location>
        <begin position="132"/>
        <end position="149"/>
    </location>
</feature>
<dbReference type="AlphaFoldDB" id="A0A9D4T6Z5"/>
<organism evidence="2 3">
    <name type="scientific">Rhipicephalus sanguineus</name>
    <name type="common">Brown dog tick</name>
    <name type="synonym">Ixodes sanguineus</name>
    <dbReference type="NCBI Taxonomy" id="34632"/>
    <lineage>
        <taxon>Eukaryota</taxon>
        <taxon>Metazoa</taxon>
        <taxon>Ecdysozoa</taxon>
        <taxon>Arthropoda</taxon>
        <taxon>Chelicerata</taxon>
        <taxon>Arachnida</taxon>
        <taxon>Acari</taxon>
        <taxon>Parasitiformes</taxon>
        <taxon>Ixodida</taxon>
        <taxon>Ixodoidea</taxon>
        <taxon>Ixodidae</taxon>
        <taxon>Rhipicephalinae</taxon>
        <taxon>Rhipicephalus</taxon>
        <taxon>Rhipicephalus</taxon>
    </lineage>
</organism>
<feature type="compositionally biased region" description="Polar residues" evidence="1">
    <location>
        <begin position="88"/>
        <end position="105"/>
    </location>
</feature>
<reference evidence="2" key="2">
    <citation type="submission" date="2021-09" db="EMBL/GenBank/DDBJ databases">
        <authorList>
            <person name="Jia N."/>
            <person name="Wang J."/>
            <person name="Shi W."/>
            <person name="Du L."/>
            <person name="Sun Y."/>
            <person name="Zhan W."/>
            <person name="Jiang J."/>
            <person name="Wang Q."/>
            <person name="Zhang B."/>
            <person name="Ji P."/>
            <person name="Sakyi L.B."/>
            <person name="Cui X."/>
            <person name="Yuan T."/>
            <person name="Jiang B."/>
            <person name="Yang W."/>
            <person name="Lam T.T.-Y."/>
            <person name="Chang Q."/>
            <person name="Ding S."/>
            <person name="Wang X."/>
            <person name="Zhu J."/>
            <person name="Ruan X."/>
            <person name="Zhao L."/>
            <person name="Wei J."/>
            <person name="Que T."/>
            <person name="Du C."/>
            <person name="Cheng J."/>
            <person name="Dai P."/>
            <person name="Han X."/>
            <person name="Huang E."/>
            <person name="Gao Y."/>
            <person name="Liu J."/>
            <person name="Shao H."/>
            <person name="Ye R."/>
            <person name="Li L."/>
            <person name="Wei W."/>
            <person name="Wang X."/>
            <person name="Wang C."/>
            <person name="Huo Q."/>
            <person name="Li W."/>
            <person name="Guo W."/>
            <person name="Chen H."/>
            <person name="Chen S."/>
            <person name="Zhou L."/>
            <person name="Zhou L."/>
            <person name="Ni X."/>
            <person name="Tian J."/>
            <person name="Zhou Y."/>
            <person name="Sheng Y."/>
            <person name="Liu T."/>
            <person name="Pan Y."/>
            <person name="Xia L."/>
            <person name="Li J."/>
            <person name="Zhao F."/>
            <person name="Cao W."/>
        </authorList>
    </citation>
    <scope>NUCLEOTIDE SEQUENCE</scope>
    <source>
        <strain evidence="2">Rsan-2018</strain>
        <tissue evidence="2">Larvae</tissue>
    </source>
</reference>
<gene>
    <name evidence="2" type="ORF">HPB52_004039</name>
</gene>
<keyword evidence="3" id="KW-1185">Reference proteome</keyword>
<proteinExistence type="predicted"/>
<reference evidence="2" key="1">
    <citation type="journal article" date="2020" name="Cell">
        <title>Large-Scale Comparative Analyses of Tick Genomes Elucidate Their Genetic Diversity and Vector Capacities.</title>
        <authorList>
            <consortium name="Tick Genome and Microbiome Consortium (TIGMIC)"/>
            <person name="Jia N."/>
            <person name="Wang J."/>
            <person name="Shi W."/>
            <person name="Du L."/>
            <person name="Sun Y."/>
            <person name="Zhan W."/>
            <person name="Jiang J.F."/>
            <person name="Wang Q."/>
            <person name="Zhang B."/>
            <person name="Ji P."/>
            <person name="Bell-Sakyi L."/>
            <person name="Cui X.M."/>
            <person name="Yuan T.T."/>
            <person name="Jiang B.G."/>
            <person name="Yang W.F."/>
            <person name="Lam T.T."/>
            <person name="Chang Q.C."/>
            <person name="Ding S.J."/>
            <person name="Wang X.J."/>
            <person name="Zhu J.G."/>
            <person name="Ruan X.D."/>
            <person name="Zhao L."/>
            <person name="Wei J.T."/>
            <person name="Ye R.Z."/>
            <person name="Que T.C."/>
            <person name="Du C.H."/>
            <person name="Zhou Y.H."/>
            <person name="Cheng J.X."/>
            <person name="Dai P.F."/>
            <person name="Guo W.B."/>
            <person name="Han X.H."/>
            <person name="Huang E.J."/>
            <person name="Li L.F."/>
            <person name="Wei W."/>
            <person name="Gao Y.C."/>
            <person name="Liu J.Z."/>
            <person name="Shao H.Z."/>
            <person name="Wang X."/>
            <person name="Wang C.C."/>
            <person name="Yang T.C."/>
            <person name="Huo Q.B."/>
            <person name="Li W."/>
            <person name="Chen H.Y."/>
            <person name="Chen S.E."/>
            <person name="Zhou L.G."/>
            <person name="Ni X.B."/>
            <person name="Tian J.H."/>
            <person name="Sheng Y."/>
            <person name="Liu T."/>
            <person name="Pan Y.S."/>
            <person name="Xia L.Y."/>
            <person name="Li J."/>
            <person name="Zhao F."/>
            <person name="Cao W.C."/>
        </authorList>
    </citation>
    <scope>NUCLEOTIDE SEQUENCE</scope>
    <source>
        <strain evidence="2">Rsan-2018</strain>
    </source>
</reference>
<sequence length="289" mass="30763">MKPDRKEAAKSNEDLDTVATDTVTASTGMDSDAVRATAGATPPRHVRGSSLTKSKPSKDKKTARPQTKAHKQATALSRSRSHCKVNASKRSGTRSAESKMATTLVASLPPAPSSAPSPAPSKRKKSNEEDPAGPALSSPSASESLVTLSKEGSYEEQPPLPSSVPGSSQKETPSLPKEANKTASYPWKLQECLHAGYSQDGSSVSPQTRERMESDPHQTAPFMDILVENLREVAQGLGGSRWSWQLGAPEETSAPKPHFGFVARSSSKRVSRLQPLGESCKTYGPGSYH</sequence>
<feature type="compositionally biased region" description="Pro residues" evidence="1">
    <location>
        <begin position="109"/>
        <end position="119"/>
    </location>
</feature>
<comment type="caution">
    <text evidence="2">The sequence shown here is derived from an EMBL/GenBank/DDBJ whole genome shotgun (WGS) entry which is preliminary data.</text>
</comment>
<accession>A0A9D4T6Z5</accession>
<feature type="region of interest" description="Disordered" evidence="1">
    <location>
        <begin position="197"/>
        <end position="219"/>
    </location>
</feature>
<evidence type="ECO:0000313" key="3">
    <source>
        <dbReference type="Proteomes" id="UP000821837"/>
    </source>
</evidence>
<evidence type="ECO:0000313" key="2">
    <source>
        <dbReference type="EMBL" id="KAH7975654.1"/>
    </source>
</evidence>
<protein>
    <submittedName>
        <fullName evidence="2">Uncharacterized protein</fullName>
    </submittedName>
</protein>
<feature type="compositionally biased region" description="Basic and acidic residues" evidence="1">
    <location>
        <begin position="1"/>
        <end position="13"/>
    </location>
</feature>
<dbReference type="EMBL" id="JABSTV010001246">
    <property type="protein sequence ID" value="KAH7975654.1"/>
    <property type="molecule type" value="Genomic_DNA"/>
</dbReference>
<dbReference type="Proteomes" id="UP000821837">
    <property type="component" value="Chromosome 10"/>
</dbReference>
<feature type="region of interest" description="Disordered" evidence="1">
    <location>
        <begin position="1"/>
        <end position="183"/>
    </location>
</feature>
<evidence type="ECO:0000256" key="1">
    <source>
        <dbReference type="SAM" id="MobiDB-lite"/>
    </source>
</evidence>